<organism evidence="1 2">
    <name type="scientific">Chryseobacterium potabilaquae</name>
    <dbReference type="NCBI Taxonomy" id="2675057"/>
    <lineage>
        <taxon>Bacteria</taxon>
        <taxon>Pseudomonadati</taxon>
        <taxon>Bacteroidota</taxon>
        <taxon>Flavobacteriia</taxon>
        <taxon>Flavobacteriales</taxon>
        <taxon>Weeksellaceae</taxon>
        <taxon>Chryseobacterium group</taxon>
        <taxon>Chryseobacterium</taxon>
    </lineage>
</organism>
<dbReference type="PROSITE" id="PS51257">
    <property type="entry name" value="PROKAR_LIPOPROTEIN"/>
    <property type="match status" value="1"/>
</dbReference>
<accession>A0A6N4X2M4</accession>
<protein>
    <submittedName>
        <fullName evidence="1">Uncharacterized protein</fullName>
    </submittedName>
</protein>
<dbReference type="AlphaFoldDB" id="A0A6N4X2M4"/>
<sequence>MIKTNYLVGCLSVALLLTSCRTDDSDHENRIENSADVKSDLIVGAKSFEQFAKNKGLKLIASFPMKNTESAKATDGNFTFSTIKEKVTPEHLTELGLTEERIMDIAREDADHALYIDGVNINNYRTSRGYEPYNLAEKYGWWTYIETGNPIISSVNSSAMDDVKVIMSGTEVVAGTSGNPNYEKSIEYVQESILRKTIDVNAGLKTGTEFGIYGQGFKAEISLDNKNSRTTETKDTHKLTEKISYSIPANKKIAIYMIQTIKKREIEYKVPVFFSGAIGINYNTLIDGSYFKSFMAEAFFRDLDMKQVGTISQELFADVKVFVKELNLNEKAPDIKEVFGIKK</sequence>
<dbReference type="Proteomes" id="UP000445144">
    <property type="component" value="Unassembled WGS sequence"/>
</dbReference>
<evidence type="ECO:0000313" key="1">
    <source>
        <dbReference type="EMBL" id="CAA7193631.1"/>
    </source>
</evidence>
<reference evidence="1 2" key="1">
    <citation type="submission" date="2020-01" db="EMBL/GenBank/DDBJ databases">
        <authorList>
            <person name="Rodrigo-Torres L."/>
            <person name="Arahal R. D."/>
            <person name="Lucena T."/>
        </authorList>
    </citation>
    <scope>NUCLEOTIDE SEQUENCE [LARGE SCALE GENOMIC DNA]</scope>
    <source>
        <strain evidence="1 2">CECT 9293</strain>
    </source>
</reference>
<dbReference type="Gene3D" id="3.10.290.50">
    <property type="match status" value="1"/>
</dbReference>
<evidence type="ECO:0000313" key="2">
    <source>
        <dbReference type="Proteomes" id="UP000445144"/>
    </source>
</evidence>
<dbReference type="SUPFAM" id="SSF56973">
    <property type="entry name" value="Aerolisin/ETX pore-forming domain"/>
    <property type="match status" value="1"/>
</dbReference>
<dbReference type="Gene3D" id="2.60.40.3040">
    <property type="match status" value="1"/>
</dbReference>
<dbReference type="Gene3D" id="2.60.40.4280">
    <property type="match status" value="1"/>
</dbReference>
<proteinExistence type="predicted"/>
<gene>
    <name evidence="1" type="ORF">CHRY9293_00043</name>
</gene>
<dbReference type="EMBL" id="CACVBR010000001">
    <property type="protein sequence ID" value="CAA7193631.1"/>
    <property type="molecule type" value="Genomic_DNA"/>
</dbReference>
<name>A0A6N4X2M4_9FLAO</name>
<keyword evidence="2" id="KW-1185">Reference proteome</keyword>
<dbReference type="RefSeq" id="WP_162031066.1">
    <property type="nucleotide sequence ID" value="NZ_CACVBR010000001.1"/>
</dbReference>